<keyword evidence="1" id="KW-0378">Hydrolase</keyword>
<evidence type="ECO:0000313" key="5">
    <source>
        <dbReference type="Proteomes" id="UP001630127"/>
    </source>
</evidence>
<dbReference type="Proteomes" id="UP001630127">
    <property type="component" value="Unassembled WGS sequence"/>
</dbReference>
<reference evidence="4 5" key="1">
    <citation type="submission" date="2024-11" db="EMBL/GenBank/DDBJ databases">
        <title>A near-complete genome assembly of Cinchona calisaya.</title>
        <authorList>
            <person name="Lian D.C."/>
            <person name="Zhao X.W."/>
            <person name="Wei L."/>
        </authorList>
    </citation>
    <scope>NUCLEOTIDE SEQUENCE [LARGE SCALE GENOMIC DNA]</scope>
    <source>
        <tissue evidence="4">Nenye</tissue>
    </source>
</reference>
<dbReference type="GO" id="GO:0016787">
    <property type="term" value="F:hydrolase activity"/>
    <property type="evidence" value="ECO:0007669"/>
    <property type="project" value="UniProtKB-KW"/>
</dbReference>
<evidence type="ECO:0000313" key="4">
    <source>
        <dbReference type="EMBL" id="KAL3537395.1"/>
    </source>
</evidence>
<feature type="chain" id="PRO_5044845634" description="Sialate O-acetylesterase domain-containing protein" evidence="2">
    <location>
        <begin position="19"/>
        <end position="251"/>
    </location>
</feature>
<feature type="domain" description="Sialate O-acetylesterase" evidence="3">
    <location>
        <begin position="23"/>
        <end position="250"/>
    </location>
</feature>
<feature type="signal peptide" evidence="2">
    <location>
        <begin position="1"/>
        <end position="18"/>
    </location>
</feature>
<evidence type="ECO:0000256" key="2">
    <source>
        <dbReference type="SAM" id="SignalP"/>
    </source>
</evidence>
<dbReference type="SUPFAM" id="SSF52266">
    <property type="entry name" value="SGNH hydrolase"/>
    <property type="match status" value="1"/>
</dbReference>
<dbReference type="PANTHER" id="PTHR31988">
    <property type="entry name" value="ESTERASE, PUTATIVE (DUF303)-RELATED"/>
    <property type="match status" value="1"/>
</dbReference>
<dbReference type="Pfam" id="PF03629">
    <property type="entry name" value="SASA"/>
    <property type="match status" value="1"/>
</dbReference>
<organism evidence="4 5">
    <name type="scientific">Cinchona calisaya</name>
    <dbReference type="NCBI Taxonomy" id="153742"/>
    <lineage>
        <taxon>Eukaryota</taxon>
        <taxon>Viridiplantae</taxon>
        <taxon>Streptophyta</taxon>
        <taxon>Embryophyta</taxon>
        <taxon>Tracheophyta</taxon>
        <taxon>Spermatophyta</taxon>
        <taxon>Magnoliopsida</taxon>
        <taxon>eudicotyledons</taxon>
        <taxon>Gunneridae</taxon>
        <taxon>Pentapetalae</taxon>
        <taxon>asterids</taxon>
        <taxon>lamiids</taxon>
        <taxon>Gentianales</taxon>
        <taxon>Rubiaceae</taxon>
        <taxon>Cinchonoideae</taxon>
        <taxon>Cinchoneae</taxon>
        <taxon>Cinchona</taxon>
    </lineage>
</organism>
<keyword evidence="5" id="KW-1185">Reference proteome</keyword>
<accession>A0ABD3B223</accession>
<proteinExistence type="predicted"/>
<dbReference type="PANTHER" id="PTHR31988:SF15">
    <property type="entry name" value="ESTERASE, PUTATIVE (DUF303)-RELATED"/>
    <property type="match status" value="1"/>
</dbReference>
<dbReference type="InterPro" id="IPR036514">
    <property type="entry name" value="SGNH_hydro_sf"/>
</dbReference>
<evidence type="ECO:0000259" key="3">
    <source>
        <dbReference type="Pfam" id="PF03629"/>
    </source>
</evidence>
<sequence>MSIVLLSTLLAFASFSTSQSQPQNIFLLAGESNIVGQGGVVNNKWDGVVPPESGPNPAVQRLNAKLEWEEAKEPLHSGLNTGVVNGIGPGIPFGIGVFGDNPRLNVIGLVPSGVSGTKIIDWQKGTKAYNQLITRAQAANKSGGFIQALVWYQGESDTVLKADADAYKGRFNQFIKDLRADLDSPFLVILEVALASGIGNFTEEVRQAQLKSGIHDVRVVDAKGLELEKDKVHLTTRAQVRLGEKLAEAFR</sequence>
<gene>
    <name evidence="4" type="ORF">ACH5RR_000761</name>
</gene>
<name>A0ABD3B223_9GENT</name>
<evidence type="ECO:0000256" key="1">
    <source>
        <dbReference type="ARBA" id="ARBA00022801"/>
    </source>
</evidence>
<dbReference type="EMBL" id="JBJUIK010000001">
    <property type="protein sequence ID" value="KAL3537395.1"/>
    <property type="molecule type" value="Genomic_DNA"/>
</dbReference>
<dbReference type="InterPro" id="IPR005181">
    <property type="entry name" value="SASA"/>
</dbReference>
<keyword evidence="2" id="KW-0732">Signal</keyword>
<protein>
    <recommendedName>
        <fullName evidence="3">Sialate O-acetylesterase domain-containing protein</fullName>
    </recommendedName>
</protein>
<comment type="caution">
    <text evidence="4">The sequence shown here is derived from an EMBL/GenBank/DDBJ whole genome shotgun (WGS) entry which is preliminary data.</text>
</comment>
<dbReference type="InterPro" id="IPR052940">
    <property type="entry name" value="Carb_Esterase_6"/>
</dbReference>
<dbReference type="AlphaFoldDB" id="A0ABD3B223"/>
<dbReference type="Gene3D" id="3.40.50.1110">
    <property type="entry name" value="SGNH hydrolase"/>
    <property type="match status" value="1"/>
</dbReference>